<dbReference type="InterPro" id="IPR041588">
    <property type="entry name" value="Integrase_H2C2"/>
</dbReference>
<sequence>MTSDMRREVSGLTRKLLHEWEKLHLKDVLLYRETSQRSQLVLPSQYRATVLKHLHDDMGHMGTERVLGLARDRFYWPYMKQDVEAYVTRKCPCIKQKKPVSHIRAPMRSITTSSPLELVSIDYLHLESSKGGFEYILVVVDHFTRFAQAYATRNKSGKTAAEKLFDDFIPRFGYPWKLHHDQGREFENELFKTLQQLSGVGHSRTIPYHPQGNPAERFNRTLLQMLRTLKEKEKERWRENLSKVIHAYNCTRHEATGFLSFYLMYGRHPRLPVDMIFGLGTDEEATSPRGYAEKWASRMQEAYRLASENSKQSSSRGKRYYDRHMKGVVLEPGDRVLVRNLSERGGPGKLRAYWEDMVHVVKERVADGPVYKMAPETGGNRVRTLHRNLLHLANDLPVDLPQLLQRSPAERKRDSPKHLPTPSTEPLQQRARVRQPNTKRQSEWNSSSDSSDDDGPQYWLRIPVRGGLENTQVQPLGEPQRHSNQHPNHVTITERSDKTRPLVPERGTRRSVPIGERGESLPDVESRETGQKTHEEEHLPVDPISAEPEQEANRLVTPQTASEQPIDDQASLPQTRRSTRERKPTQMLTYGTLGQPSYQPQTICNTVGAYGLPAIPTWEMQTYPMTYHTPFKTLPYATPYQVLPYTSATQFLASLFVYCIVY</sequence>
<organism evidence="4 5">
    <name type="scientific">Dicentrarchus labrax</name>
    <name type="common">European seabass</name>
    <name type="synonym">Morone labrax</name>
    <dbReference type="NCBI Taxonomy" id="13489"/>
    <lineage>
        <taxon>Eukaryota</taxon>
        <taxon>Metazoa</taxon>
        <taxon>Chordata</taxon>
        <taxon>Craniata</taxon>
        <taxon>Vertebrata</taxon>
        <taxon>Euteleostomi</taxon>
        <taxon>Actinopterygii</taxon>
        <taxon>Neopterygii</taxon>
        <taxon>Teleostei</taxon>
        <taxon>Neoteleostei</taxon>
        <taxon>Acanthomorphata</taxon>
        <taxon>Eupercaria</taxon>
        <taxon>Moronidae</taxon>
        <taxon>Dicentrarchus</taxon>
    </lineage>
</organism>
<dbReference type="SUPFAM" id="SSF53098">
    <property type="entry name" value="Ribonuclease H-like"/>
    <property type="match status" value="1"/>
</dbReference>
<evidence type="ECO:0000256" key="2">
    <source>
        <dbReference type="SAM" id="MobiDB-lite"/>
    </source>
</evidence>
<accession>A0A8P4K1F4</accession>
<dbReference type="AlphaFoldDB" id="A0A8P4K1F4"/>
<keyword evidence="5" id="KW-1185">Reference proteome</keyword>
<dbReference type="Gene3D" id="1.10.340.70">
    <property type="match status" value="1"/>
</dbReference>
<dbReference type="InterPro" id="IPR050951">
    <property type="entry name" value="Retrovirus_Pol_polyprotein"/>
</dbReference>
<dbReference type="PANTHER" id="PTHR37984:SF15">
    <property type="entry name" value="INTEGRASE CATALYTIC DOMAIN-CONTAINING PROTEIN"/>
    <property type="match status" value="1"/>
</dbReference>
<feature type="domain" description="Integrase catalytic" evidence="3">
    <location>
        <begin position="111"/>
        <end position="268"/>
    </location>
</feature>
<proteinExistence type="predicted"/>
<feature type="region of interest" description="Disordered" evidence="2">
    <location>
        <begin position="408"/>
        <end position="585"/>
    </location>
</feature>
<evidence type="ECO:0000313" key="4">
    <source>
        <dbReference type="Ensembl" id="ENSDLAP00005066840.1"/>
    </source>
</evidence>
<dbReference type="Ensembl" id="ENSDLAT00005067297.1">
    <property type="protein sequence ID" value="ENSDLAP00005066840.1"/>
    <property type="gene ID" value="ENSDLAG00005033587.1"/>
</dbReference>
<dbReference type="Proteomes" id="UP000694389">
    <property type="component" value="Unassembled WGS sequence"/>
</dbReference>
<dbReference type="GeneTree" id="ENSGT01000000214408"/>
<dbReference type="FunFam" id="3.30.420.10:FF:000032">
    <property type="entry name" value="Retrovirus-related Pol polyprotein from transposon 297-like Protein"/>
    <property type="match status" value="1"/>
</dbReference>
<reference evidence="4" key="2">
    <citation type="submission" date="2025-09" db="UniProtKB">
        <authorList>
            <consortium name="Ensembl"/>
        </authorList>
    </citation>
    <scope>IDENTIFICATION</scope>
</reference>
<evidence type="ECO:0000259" key="3">
    <source>
        <dbReference type="PROSITE" id="PS50994"/>
    </source>
</evidence>
<dbReference type="InterPro" id="IPR012337">
    <property type="entry name" value="RNaseH-like_sf"/>
</dbReference>
<dbReference type="Pfam" id="PF00665">
    <property type="entry name" value="rve"/>
    <property type="match status" value="1"/>
</dbReference>
<feature type="compositionally biased region" description="Polar residues" evidence="2">
    <location>
        <begin position="435"/>
        <end position="445"/>
    </location>
</feature>
<dbReference type="GO" id="GO:0003676">
    <property type="term" value="F:nucleic acid binding"/>
    <property type="evidence" value="ECO:0007669"/>
    <property type="project" value="InterPro"/>
</dbReference>
<dbReference type="PROSITE" id="PS50994">
    <property type="entry name" value="INTEGRASE"/>
    <property type="match status" value="1"/>
</dbReference>
<protein>
    <recommendedName>
        <fullName evidence="1">Gypsy retrotransposon integrase-like protein 1</fullName>
    </recommendedName>
</protein>
<dbReference type="FunFam" id="1.10.340.70:FF:000001">
    <property type="entry name" value="Retrovirus-related Pol polyprotein from transposon gypsy-like Protein"/>
    <property type="match status" value="1"/>
</dbReference>
<dbReference type="GO" id="GO:0015074">
    <property type="term" value="P:DNA integration"/>
    <property type="evidence" value="ECO:0007669"/>
    <property type="project" value="InterPro"/>
</dbReference>
<reference evidence="4" key="1">
    <citation type="submission" date="2025-08" db="UniProtKB">
        <authorList>
            <consortium name="Ensembl"/>
        </authorList>
    </citation>
    <scope>IDENTIFICATION</scope>
</reference>
<feature type="compositionally biased region" description="Basic and acidic residues" evidence="2">
    <location>
        <begin position="516"/>
        <end position="540"/>
    </location>
</feature>
<dbReference type="PANTHER" id="PTHR37984">
    <property type="entry name" value="PROTEIN CBG26694"/>
    <property type="match status" value="1"/>
</dbReference>
<evidence type="ECO:0000256" key="1">
    <source>
        <dbReference type="ARBA" id="ARBA00039658"/>
    </source>
</evidence>
<feature type="compositionally biased region" description="Basic and acidic residues" evidence="2">
    <location>
        <begin position="408"/>
        <end position="417"/>
    </location>
</feature>
<dbReference type="InterPro" id="IPR001584">
    <property type="entry name" value="Integrase_cat-core"/>
</dbReference>
<evidence type="ECO:0000313" key="5">
    <source>
        <dbReference type="Proteomes" id="UP000694389"/>
    </source>
</evidence>
<dbReference type="Gene3D" id="3.30.420.10">
    <property type="entry name" value="Ribonuclease H-like superfamily/Ribonuclease H"/>
    <property type="match status" value="1"/>
</dbReference>
<dbReference type="InterPro" id="IPR036397">
    <property type="entry name" value="RNaseH_sf"/>
</dbReference>
<name>A0A8P4K1F4_DICLA</name>
<dbReference type="Pfam" id="PF17921">
    <property type="entry name" value="Integrase_H2C2"/>
    <property type="match status" value="1"/>
</dbReference>